<dbReference type="InterPro" id="IPR018711">
    <property type="entry name" value="NAGPA"/>
</dbReference>
<dbReference type="GO" id="GO:0016798">
    <property type="term" value="F:hydrolase activity, acting on glycosyl bonds"/>
    <property type="evidence" value="ECO:0007669"/>
    <property type="project" value="UniProtKB-KW"/>
</dbReference>
<feature type="domain" description="Phosphodiester glycosidase" evidence="2">
    <location>
        <begin position="190"/>
        <end position="355"/>
    </location>
</feature>
<evidence type="ECO:0000256" key="1">
    <source>
        <dbReference type="SAM" id="SignalP"/>
    </source>
</evidence>
<evidence type="ECO:0000313" key="4">
    <source>
        <dbReference type="Proteomes" id="UP001597403"/>
    </source>
</evidence>
<evidence type="ECO:0000313" key="3">
    <source>
        <dbReference type="EMBL" id="MFD1991313.1"/>
    </source>
</evidence>
<sequence>MKTSSRFLIGMLSIVMILCLLPTAGSPAVAAGSGSGIRASTQKVSAAGRTFTVQTVHIPKGTKTGIGLANQHVGQTASLSSIVKNVGAQAAINGAFFEAYGGAPDPYGTLIKNGRIAHLGRYGTTIGFLANGTALMDSLRLSITGTVQSTTGKSSSWYAIWVNRLPGTSSTSVIYTSDRGTNTGFTGGIAVTVVNGKVTHKGNNNKTTIPTNGYVLVYTGDQKYAADRFTIGATVKMNIAYQDIKGKDIPWQQVVTAVGAGPRLVKDSNIALNAVEEGFQDPKILTDAGARSGIAIMADGSVMIATVPGATMKQWAAIMQRLGAKQAMNLDGGASSGMYANGRMITPPGRLLSNTLIFGASGS</sequence>
<evidence type="ECO:0000259" key="2">
    <source>
        <dbReference type="Pfam" id="PF09992"/>
    </source>
</evidence>
<gene>
    <name evidence="3" type="ORF">ACFSGI_15165</name>
</gene>
<organism evidence="3 4">
    <name type="scientific">Paenibacillus nicotianae</name>
    <dbReference type="NCBI Taxonomy" id="1526551"/>
    <lineage>
        <taxon>Bacteria</taxon>
        <taxon>Bacillati</taxon>
        <taxon>Bacillota</taxon>
        <taxon>Bacilli</taxon>
        <taxon>Bacillales</taxon>
        <taxon>Paenibacillaceae</taxon>
        <taxon>Paenibacillus</taxon>
    </lineage>
</organism>
<dbReference type="PANTHER" id="PTHR40446:SF2">
    <property type="entry name" value="N-ACETYLGLUCOSAMINE-1-PHOSPHODIESTER ALPHA-N-ACETYLGLUCOSAMINIDASE"/>
    <property type="match status" value="1"/>
</dbReference>
<comment type="caution">
    <text evidence="3">The sequence shown here is derived from an EMBL/GenBank/DDBJ whole genome shotgun (WGS) entry which is preliminary data.</text>
</comment>
<feature type="chain" id="PRO_5046597631" evidence="1">
    <location>
        <begin position="31"/>
        <end position="363"/>
    </location>
</feature>
<keyword evidence="3" id="KW-0326">Glycosidase</keyword>
<accession>A0ABW4UUR6</accession>
<proteinExistence type="predicted"/>
<protein>
    <submittedName>
        <fullName evidence="3">Phosphodiester glycosidase family protein</fullName>
    </submittedName>
</protein>
<dbReference type="Pfam" id="PF09992">
    <property type="entry name" value="NAGPA"/>
    <property type="match status" value="1"/>
</dbReference>
<dbReference type="EMBL" id="JBHUGF010000010">
    <property type="protein sequence ID" value="MFD1991313.1"/>
    <property type="molecule type" value="Genomic_DNA"/>
</dbReference>
<feature type="signal peptide" evidence="1">
    <location>
        <begin position="1"/>
        <end position="30"/>
    </location>
</feature>
<name>A0ABW4UUR6_9BACL</name>
<dbReference type="RefSeq" id="WP_204825069.1">
    <property type="nucleotide sequence ID" value="NZ_JBHUGF010000010.1"/>
</dbReference>
<reference evidence="4" key="1">
    <citation type="journal article" date="2019" name="Int. J. Syst. Evol. Microbiol.">
        <title>The Global Catalogue of Microorganisms (GCM) 10K type strain sequencing project: providing services to taxonomists for standard genome sequencing and annotation.</title>
        <authorList>
            <consortium name="The Broad Institute Genomics Platform"/>
            <consortium name="The Broad Institute Genome Sequencing Center for Infectious Disease"/>
            <person name="Wu L."/>
            <person name="Ma J."/>
        </authorList>
    </citation>
    <scope>NUCLEOTIDE SEQUENCE [LARGE SCALE GENOMIC DNA]</scope>
    <source>
        <strain evidence="4">CGMCC 1.15067</strain>
    </source>
</reference>
<keyword evidence="1" id="KW-0732">Signal</keyword>
<dbReference type="Proteomes" id="UP001597403">
    <property type="component" value="Unassembled WGS sequence"/>
</dbReference>
<keyword evidence="3" id="KW-0378">Hydrolase</keyword>
<dbReference type="PANTHER" id="PTHR40446">
    <property type="entry name" value="N-ACETYLGLUCOSAMINE-1-PHOSPHODIESTER ALPHA-N-ACETYLGLUCOSAMINIDASE"/>
    <property type="match status" value="1"/>
</dbReference>
<keyword evidence="4" id="KW-1185">Reference proteome</keyword>